<evidence type="ECO:0000256" key="13">
    <source>
        <dbReference type="ARBA" id="ARBA00023316"/>
    </source>
</evidence>
<dbReference type="InterPro" id="IPR013437">
    <property type="entry name" value="FtsW"/>
</dbReference>
<evidence type="ECO:0000256" key="19">
    <source>
        <dbReference type="ARBA" id="ARBA00044770"/>
    </source>
</evidence>
<feature type="transmembrane region" description="Helical" evidence="21">
    <location>
        <begin position="177"/>
        <end position="194"/>
    </location>
</feature>
<comment type="pathway">
    <text evidence="2">Cell wall biogenesis; peptidoglycan biosynthesis.</text>
</comment>
<evidence type="ECO:0000313" key="22">
    <source>
        <dbReference type="EMBL" id="PIR93619.1"/>
    </source>
</evidence>
<dbReference type="Pfam" id="PF01098">
    <property type="entry name" value="FTSW_RODA_SPOVE"/>
    <property type="match status" value="1"/>
</dbReference>
<keyword evidence="4" id="KW-0132">Cell division</keyword>
<gene>
    <name evidence="22" type="primary">ftsW</name>
    <name evidence="22" type="ORF">COT97_05640</name>
</gene>
<keyword evidence="9" id="KW-0573">Peptidoglycan synthesis</keyword>
<evidence type="ECO:0000256" key="3">
    <source>
        <dbReference type="ARBA" id="ARBA00022475"/>
    </source>
</evidence>
<evidence type="ECO:0000256" key="14">
    <source>
        <dbReference type="ARBA" id="ARBA00032370"/>
    </source>
</evidence>
<dbReference type="PANTHER" id="PTHR30474">
    <property type="entry name" value="CELL CYCLE PROTEIN"/>
    <property type="match status" value="1"/>
</dbReference>
<keyword evidence="5" id="KW-0328">Glycosyltransferase</keyword>
<evidence type="ECO:0000256" key="2">
    <source>
        <dbReference type="ARBA" id="ARBA00004752"/>
    </source>
</evidence>
<dbReference type="EMBL" id="PFAP01000047">
    <property type="protein sequence ID" value="PIR93619.1"/>
    <property type="molecule type" value="Genomic_DNA"/>
</dbReference>
<evidence type="ECO:0000256" key="7">
    <source>
        <dbReference type="ARBA" id="ARBA00022692"/>
    </source>
</evidence>
<dbReference type="Proteomes" id="UP000229901">
    <property type="component" value="Unassembled WGS sequence"/>
</dbReference>
<dbReference type="NCBIfam" id="TIGR02614">
    <property type="entry name" value="ftsW"/>
    <property type="match status" value="1"/>
</dbReference>
<reference evidence="23" key="1">
    <citation type="submission" date="2017-09" db="EMBL/GenBank/DDBJ databases">
        <title>Depth-based differentiation of microbial function through sediment-hosted aquifers and enrichment of novel symbionts in the deep terrestrial subsurface.</title>
        <authorList>
            <person name="Probst A.J."/>
            <person name="Ladd B."/>
            <person name="Jarett J.K."/>
            <person name="Geller-Mcgrath D.E."/>
            <person name="Sieber C.M.K."/>
            <person name="Emerson J.B."/>
            <person name="Anantharaman K."/>
            <person name="Thomas B.C."/>
            <person name="Malmstrom R."/>
            <person name="Stieglmeier M."/>
            <person name="Klingl A."/>
            <person name="Woyke T."/>
            <person name="Ryan C.M."/>
            <person name="Banfield J.F."/>
        </authorList>
    </citation>
    <scope>NUCLEOTIDE SEQUENCE [LARGE SCALE GENOMIC DNA]</scope>
</reference>
<dbReference type="PANTHER" id="PTHR30474:SF2">
    <property type="entry name" value="PEPTIDOGLYCAN GLYCOSYLTRANSFERASE FTSW-RELATED"/>
    <property type="match status" value="1"/>
</dbReference>
<evidence type="ECO:0000256" key="15">
    <source>
        <dbReference type="ARBA" id="ARBA00033270"/>
    </source>
</evidence>
<comment type="catalytic activity">
    <reaction evidence="20">
        <text>[GlcNAc-(1-&gt;4)-Mur2Ac(oyl-L-Ala-gamma-D-Glu-L-Lys-D-Ala-D-Ala)](n)-di-trans,octa-cis-undecaprenyl diphosphate + beta-D-GlcNAc-(1-&gt;4)-Mur2Ac(oyl-L-Ala-gamma-D-Glu-L-Lys-D-Ala-D-Ala)-di-trans,octa-cis-undecaprenyl diphosphate = [GlcNAc-(1-&gt;4)-Mur2Ac(oyl-L-Ala-gamma-D-Glu-L-Lys-D-Ala-D-Ala)](n+1)-di-trans,octa-cis-undecaprenyl diphosphate + di-trans,octa-cis-undecaprenyl diphosphate + H(+)</text>
        <dbReference type="Rhea" id="RHEA:23708"/>
        <dbReference type="Rhea" id="RHEA-COMP:9602"/>
        <dbReference type="Rhea" id="RHEA-COMP:9603"/>
        <dbReference type="ChEBI" id="CHEBI:15378"/>
        <dbReference type="ChEBI" id="CHEBI:58405"/>
        <dbReference type="ChEBI" id="CHEBI:60033"/>
        <dbReference type="ChEBI" id="CHEBI:78435"/>
        <dbReference type="EC" id="2.4.99.28"/>
    </reaction>
</comment>
<keyword evidence="3" id="KW-1003">Cell membrane</keyword>
<feature type="transmembrane region" description="Helical" evidence="21">
    <location>
        <begin position="352"/>
        <end position="373"/>
    </location>
</feature>
<keyword evidence="10 21" id="KW-1133">Transmembrane helix</keyword>
<keyword evidence="7 21" id="KW-0812">Transmembrane</keyword>
<evidence type="ECO:0000256" key="21">
    <source>
        <dbReference type="SAM" id="Phobius"/>
    </source>
</evidence>
<feature type="transmembrane region" description="Helical" evidence="21">
    <location>
        <begin position="21"/>
        <end position="41"/>
    </location>
</feature>
<evidence type="ECO:0000256" key="12">
    <source>
        <dbReference type="ARBA" id="ARBA00023306"/>
    </source>
</evidence>
<evidence type="ECO:0000256" key="8">
    <source>
        <dbReference type="ARBA" id="ARBA00022960"/>
    </source>
</evidence>
<evidence type="ECO:0000256" key="10">
    <source>
        <dbReference type="ARBA" id="ARBA00022989"/>
    </source>
</evidence>
<dbReference type="AlphaFoldDB" id="A0A2H0V5C0"/>
<evidence type="ECO:0000256" key="20">
    <source>
        <dbReference type="ARBA" id="ARBA00049902"/>
    </source>
</evidence>
<dbReference type="GO" id="GO:0009252">
    <property type="term" value="P:peptidoglycan biosynthetic process"/>
    <property type="evidence" value="ECO:0007669"/>
    <property type="project" value="UniProtKB-KW"/>
</dbReference>
<feature type="transmembrane region" description="Helical" evidence="21">
    <location>
        <begin position="61"/>
        <end position="78"/>
    </location>
</feature>
<feature type="transmembrane region" description="Helical" evidence="21">
    <location>
        <begin position="90"/>
        <end position="110"/>
    </location>
</feature>
<dbReference type="GO" id="GO:0005886">
    <property type="term" value="C:plasma membrane"/>
    <property type="evidence" value="ECO:0007669"/>
    <property type="project" value="UniProtKB-SubCell"/>
</dbReference>
<accession>A0A2H0V5C0</accession>
<dbReference type="GO" id="GO:0051301">
    <property type="term" value="P:cell division"/>
    <property type="evidence" value="ECO:0007669"/>
    <property type="project" value="UniProtKB-KW"/>
</dbReference>
<comment type="similarity">
    <text evidence="16">Belongs to the SEDS family. FtsW subfamily.</text>
</comment>
<evidence type="ECO:0000256" key="17">
    <source>
        <dbReference type="ARBA" id="ARBA00041185"/>
    </source>
</evidence>
<organism evidence="22 23">
    <name type="scientific">Candidatus Falkowbacteria bacterium CG10_big_fil_rev_8_21_14_0_10_39_11</name>
    <dbReference type="NCBI Taxonomy" id="1974565"/>
    <lineage>
        <taxon>Bacteria</taxon>
        <taxon>Candidatus Falkowiibacteriota</taxon>
    </lineage>
</organism>
<dbReference type="GO" id="GO:0015648">
    <property type="term" value="F:lipid-linked peptidoglycan transporter activity"/>
    <property type="evidence" value="ECO:0007669"/>
    <property type="project" value="TreeGrafter"/>
</dbReference>
<comment type="caution">
    <text evidence="22">The sequence shown here is derived from an EMBL/GenBank/DDBJ whole genome shotgun (WGS) entry which is preliminary data.</text>
</comment>
<evidence type="ECO:0000256" key="11">
    <source>
        <dbReference type="ARBA" id="ARBA00023136"/>
    </source>
</evidence>
<dbReference type="GO" id="GO:0008360">
    <property type="term" value="P:regulation of cell shape"/>
    <property type="evidence" value="ECO:0007669"/>
    <property type="project" value="UniProtKB-KW"/>
</dbReference>
<evidence type="ECO:0000256" key="18">
    <source>
        <dbReference type="ARBA" id="ARBA00041418"/>
    </source>
</evidence>
<evidence type="ECO:0000256" key="5">
    <source>
        <dbReference type="ARBA" id="ARBA00022676"/>
    </source>
</evidence>
<proteinExistence type="inferred from homology"/>
<name>A0A2H0V5C0_9BACT</name>
<feature type="transmembrane region" description="Helical" evidence="21">
    <location>
        <begin position="278"/>
        <end position="303"/>
    </location>
</feature>
<evidence type="ECO:0000256" key="6">
    <source>
        <dbReference type="ARBA" id="ARBA00022679"/>
    </source>
</evidence>
<keyword evidence="11 21" id="KW-0472">Membrane</keyword>
<feature type="transmembrane region" description="Helical" evidence="21">
    <location>
        <begin position="324"/>
        <end position="346"/>
    </location>
</feature>
<feature type="transmembrane region" description="Helical" evidence="21">
    <location>
        <begin position="201"/>
        <end position="219"/>
    </location>
</feature>
<dbReference type="InterPro" id="IPR001182">
    <property type="entry name" value="FtsW/RodA"/>
</dbReference>
<protein>
    <recommendedName>
        <fullName evidence="17">Probable peptidoglycan glycosyltransferase FtsW</fullName>
        <ecNumber evidence="19">2.4.99.28</ecNumber>
    </recommendedName>
    <alternativeName>
        <fullName evidence="18">Cell division protein FtsW</fullName>
    </alternativeName>
    <alternativeName>
        <fullName evidence="15">Cell wall polymerase</fullName>
    </alternativeName>
    <alternativeName>
        <fullName evidence="14">Peptidoglycan polymerase</fullName>
    </alternativeName>
</protein>
<dbReference type="InterPro" id="IPR018365">
    <property type="entry name" value="Cell_cycle_FtsW-rel_CS"/>
</dbReference>
<evidence type="ECO:0000256" key="4">
    <source>
        <dbReference type="ARBA" id="ARBA00022618"/>
    </source>
</evidence>
<sequence length="380" mass="41863">MPKVRRLDKKTPKGSGHKPDYLLVGTFATILLFGLIILTSAGSALGYEKFNDSYYFIRHQILFGLIPGIILLLFFSKLHYEKLKKIANPLLFLSIILLIIVFIPGIGAQYGTAHSWINLGGFSFQPSELVKLTFLLYLANWLSKRGETGVRDFYYGLLPFVFLIGIISVLMLLQPDMGTLSIIIFMCLAVFFASGARFKHVIGLIGAGFLSIFLLIKSAPYRAARLTTFLQPELDPLGIGYHINQAFLAIGSGGIFGRGFGHSRQKFSYLPEVTGDSIFAIMAEELGFIFAFFLIALFAFLMYRGFQVAEKTSDSFGKLVATGIISWFSFQAFFNICSMVGLMPITGVPLPFVSSGGTSLAIAMAAMGILINISKHTKQN</sequence>
<keyword evidence="13" id="KW-0961">Cell wall biogenesis/degradation</keyword>
<evidence type="ECO:0000256" key="1">
    <source>
        <dbReference type="ARBA" id="ARBA00004651"/>
    </source>
</evidence>
<keyword evidence="8" id="KW-0133">Cell shape</keyword>
<comment type="subcellular location">
    <subcellularLocation>
        <location evidence="1">Cell membrane</location>
        <topology evidence="1">Multi-pass membrane protein</topology>
    </subcellularLocation>
</comment>
<dbReference type="EC" id="2.4.99.28" evidence="19"/>
<keyword evidence="12" id="KW-0131">Cell cycle</keyword>
<dbReference type="GO" id="GO:0008955">
    <property type="term" value="F:peptidoglycan glycosyltransferase activity"/>
    <property type="evidence" value="ECO:0007669"/>
    <property type="project" value="UniProtKB-EC"/>
</dbReference>
<feature type="transmembrane region" description="Helical" evidence="21">
    <location>
        <begin position="153"/>
        <end position="171"/>
    </location>
</feature>
<evidence type="ECO:0000313" key="23">
    <source>
        <dbReference type="Proteomes" id="UP000229901"/>
    </source>
</evidence>
<dbReference type="GO" id="GO:0032153">
    <property type="term" value="C:cell division site"/>
    <property type="evidence" value="ECO:0007669"/>
    <property type="project" value="TreeGrafter"/>
</dbReference>
<feature type="transmembrane region" description="Helical" evidence="21">
    <location>
        <begin position="122"/>
        <end position="141"/>
    </location>
</feature>
<evidence type="ECO:0000256" key="16">
    <source>
        <dbReference type="ARBA" id="ARBA00038053"/>
    </source>
</evidence>
<dbReference type="GO" id="GO:0071555">
    <property type="term" value="P:cell wall organization"/>
    <property type="evidence" value="ECO:0007669"/>
    <property type="project" value="UniProtKB-KW"/>
</dbReference>
<keyword evidence="6" id="KW-0808">Transferase</keyword>
<evidence type="ECO:0000256" key="9">
    <source>
        <dbReference type="ARBA" id="ARBA00022984"/>
    </source>
</evidence>
<dbReference type="PROSITE" id="PS00428">
    <property type="entry name" value="FTSW_RODA_SPOVE"/>
    <property type="match status" value="1"/>
</dbReference>